<dbReference type="Pfam" id="PF02558">
    <property type="entry name" value="ApbA"/>
    <property type="match status" value="1"/>
</dbReference>
<keyword evidence="4" id="KW-0560">Oxidoreductase</keyword>
<dbReference type="GO" id="GO:0005739">
    <property type="term" value="C:mitochondrion"/>
    <property type="evidence" value="ECO:0007669"/>
    <property type="project" value="TreeGrafter"/>
</dbReference>
<dbReference type="GO" id="GO:0050661">
    <property type="term" value="F:NADP binding"/>
    <property type="evidence" value="ECO:0007669"/>
    <property type="project" value="TreeGrafter"/>
</dbReference>
<dbReference type="InterPro" id="IPR036291">
    <property type="entry name" value="NAD(P)-bd_dom_sf"/>
</dbReference>
<dbReference type="InterPro" id="IPR013332">
    <property type="entry name" value="KPR_N"/>
</dbReference>
<gene>
    <name evidence="8" type="ORF">ASPFODRAFT_54894</name>
</gene>
<reference evidence="9" key="1">
    <citation type="journal article" date="2017" name="Genome Biol.">
        <title>Comparative genomics reveals high biological diversity and specific adaptations in the industrially and medically important fungal genus Aspergillus.</title>
        <authorList>
            <person name="de Vries R.P."/>
            <person name="Riley R."/>
            <person name="Wiebenga A."/>
            <person name="Aguilar-Osorio G."/>
            <person name="Amillis S."/>
            <person name="Uchima C.A."/>
            <person name="Anderluh G."/>
            <person name="Asadollahi M."/>
            <person name="Askin M."/>
            <person name="Barry K."/>
            <person name="Battaglia E."/>
            <person name="Bayram O."/>
            <person name="Benocci T."/>
            <person name="Braus-Stromeyer S.A."/>
            <person name="Caldana C."/>
            <person name="Canovas D."/>
            <person name="Cerqueira G.C."/>
            <person name="Chen F."/>
            <person name="Chen W."/>
            <person name="Choi C."/>
            <person name="Clum A."/>
            <person name="Dos Santos R.A."/>
            <person name="Damasio A.R."/>
            <person name="Diallinas G."/>
            <person name="Emri T."/>
            <person name="Fekete E."/>
            <person name="Flipphi M."/>
            <person name="Freyberg S."/>
            <person name="Gallo A."/>
            <person name="Gournas C."/>
            <person name="Habgood R."/>
            <person name="Hainaut M."/>
            <person name="Harispe M.L."/>
            <person name="Henrissat B."/>
            <person name="Hilden K.S."/>
            <person name="Hope R."/>
            <person name="Hossain A."/>
            <person name="Karabika E."/>
            <person name="Karaffa L."/>
            <person name="Karanyi Z."/>
            <person name="Krasevec N."/>
            <person name="Kuo A."/>
            <person name="Kusch H."/>
            <person name="LaButti K."/>
            <person name="Lagendijk E.L."/>
            <person name="Lapidus A."/>
            <person name="Levasseur A."/>
            <person name="Lindquist E."/>
            <person name="Lipzen A."/>
            <person name="Logrieco A.F."/>
            <person name="MacCabe A."/>
            <person name="Maekelae M.R."/>
            <person name="Malavazi I."/>
            <person name="Melin P."/>
            <person name="Meyer V."/>
            <person name="Mielnichuk N."/>
            <person name="Miskei M."/>
            <person name="Molnar A.P."/>
            <person name="Mule G."/>
            <person name="Ngan C.Y."/>
            <person name="Orejas M."/>
            <person name="Orosz E."/>
            <person name="Ouedraogo J.P."/>
            <person name="Overkamp K.M."/>
            <person name="Park H.-S."/>
            <person name="Perrone G."/>
            <person name="Piumi F."/>
            <person name="Punt P.J."/>
            <person name="Ram A.F."/>
            <person name="Ramon A."/>
            <person name="Rauscher S."/>
            <person name="Record E."/>
            <person name="Riano-Pachon D.M."/>
            <person name="Robert V."/>
            <person name="Roehrig J."/>
            <person name="Ruller R."/>
            <person name="Salamov A."/>
            <person name="Salih N.S."/>
            <person name="Samson R.A."/>
            <person name="Sandor E."/>
            <person name="Sanguinetti M."/>
            <person name="Schuetze T."/>
            <person name="Sepcic K."/>
            <person name="Shelest E."/>
            <person name="Sherlock G."/>
            <person name="Sophianopoulou V."/>
            <person name="Squina F.M."/>
            <person name="Sun H."/>
            <person name="Susca A."/>
            <person name="Todd R.B."/>
            <person name="Tsang A."/>
            <person name="Unkles S.E."/>
            <person name="van de Wiele N."/>
            <person name="van Rossen-Uffink D."/>
            <person name="Oliveira J.V."/>
            <person name="Vesth T.C."/>
            <person name="Visser J."/>
            <person name="Yu J.-H."/>
            <person name="Zhou M."/>
            <person name="Andersen M.R."/>
            <person name="Archer D.B."/>
            <person name="Baker S.E."/>
            <person name="Benoit I."/>
            <person name="Brakhage A.A."/>
            <person name="Braus G.H."/>
            <person name="Fischer R."/>
            <person name="Frisvad J.C."/>
            <person name="Goldman G.H."/>
            <person name="Houbraken J."/>
            <person name="Oakley B."/>
            <person name="Pocsi I."/>
            <person name="Scazzocchio C."/>
            <person name="Seiboth B."/>
            <person name="vanKuyk P.A."/>
            <person name="Wortman J."/>
            <person name="Dyer P.S."/>
            <person name="Grigoriev I.V."/>
        </authorList>
    </citation>
    <scope>NUCLEOTIDE SEQUENCE [LARGE SCALE GENOMIC DNA]</scope>
    <source>
        <strain evidence="9">CBS 106.47</strain>
    </source>
</reference>
<dbReference type="VEuPathDB" id="FungiDB:ASPFODRAFT_54894"/>
<evidence type="ECO:0000313" key="8">
    <source>
        <dbReference type="EMBL" id="OJZ79630.1"/>
    </source>
</evidence>
<dbReference type="InterPro" id="IPR013328">
    <property type="entry name" value="6PGD_dom2"/>
</dbReference>
<dbReference type="EMBL" id="KV878281">
    <property type="protein sequence ID" value="OJZ79630.1"/>
    <property type="molecule type" value="Genomic_DNA"/>
</dbReference>
<dbReference type="AlphaFoldDB" id="A0A1M3SYN6"/>
<dbReference type="OrthoDB" id="73846at2759"/>
<sequence length="371" mass="40750">MADTVHVLGLGGVGVLVAHALAGLSDRPRLNLLLHRPRDHYPGSLAITRNGDTEYQSNFTIEEYRAGRWFQRPSHGFVQPVMHTQCQEGSPNEIPIRFLLVAVKAHYTVDAIRLVKHRLTKDSTILFLQNGLGVLDELDAELFPNPRERPSYLSGVVTHCIHRKGFLSAVHTSAGKIVLGTSPRIGSAPDACLSVVPATDAGILAGILSRAHTLNASLQNPRELLQQQLIKLATNSIYNPLTALLGCSINVLITSENLQIQAISDALIREISDVIKALPLSGMLSEEDLEAEFSRTKLKRIIRELGLRAGEHTTSMLQDIRNGVATEIMYLNGFFMRWGPMLGVDCPANEMITRMVLETESRVTGRLSECG</sequence>
<dbReference type="EC" id="1.1.1.169" evidence="2"/>
<dbReference type="PANTHER" id="PTHR43765:SF2">
    <property type="entry name" value="2-DEHYDROPANTOATE 2-REDUCTASE"/>
    <property type="match status" value="1"/>
</dbReference>
<keyword evidence="3" id="KW-0521">NADP</keyword>
<dbReference type="InterPro" id="IPR008927">
    <property type="entry name" value="6-PGluconate_DH-like_C_sf"/>
</dbReference>
<feature type="domain" description="Ketopantoate reductase C-terminal" evidence="7">
    <location>
        <begin position="224"/>
        <end position="357"/>
    </location>
</feature>
<evidence type="ECO:0000259" key="6">
    <source>
        <dbReference type="Pfam" id="PF02558"/>
    </source>
</evidence>
<evidence type="ECO:0000256" key="1">
    <source>
        <dbReference type="ARBA" id="ARBA00007870"/>
    </source>
</evidence>
<dbReference type="PANTHER" id="PTHR43765">
    <property type="entry name" value="2-DEHYDROPANTOATE 2-REDUCTASE-RELATED"/>
    <property type="match status" value="1"/>
</dbReference>
<evidence type="ECO:0000259" key="7">
    <source>
        <dbReference type="Pfam" id="PF08546"/>
    </source>
</evidence>
<name>A0A1M3SYN6_ASPLC</name>
<evidence type="ECO:0000256" key="5">
    <source>
        <dbReference type="ARBA" id="ARBA00032024"/>
    </source>
</evidence>
<evidence type="ECO:0000313" key="9">
    <source>
        <dbReference type="Proteomes" id="UP000184063"/>
    </source>
</evidence>
<dbReference type="InterPro" id="IPR003710">
    <property type="entry name" value="ApbA"/>
</dbReference>
<organism evidence="8 9">
    <name type="scientific">Aspergillus luchuensis (strain CBS 106.47)</name>
    <dbReference type="NCBI Taxonomy" id="1137211"/>
    <lineage>
        <taxon>Eukaryota</taxon>
        <taxon>Fungi</taxon>
        <taxon>Dikarya</taxon>
        <taxon>Ascomycota</taxon>
        <taxon>Pezizomycotina</taxon>
        <taxon>Eurotiomycetes</taxon>
        <taxon>Eurotiomycetidae</taxon>
        <taxon>Eurotiales</taxon>
        <taxon>Aspergillaceae</taxon>
        <taxon>Aspergillus</taxon>
        <taxon>Aspergillus subgen. Circumdati</taxon>
    </lineage>
</organism>
<dbReference type="SUPFAM" id="SSF48179">
    <property type="entry name" value="6-phosphogluconate dehydrogenase C-terminal domain-like"/>
    <property type="match status" value="1"/>
</dbReference>
<dbReference type="GO" id="GO:0008677">
    <property type="term" value="F:2-dehydropantoate 2-reductase activity"/>
    <property type="evidence" value="ECO:0007669"/>
    <property type="project" value="UniProtKB-EC"/>
</dbReference>
<evidence type="ECO:0000256" key="2">
    <source>
        <dbReference type="ARBA" id="ARBA00013014"/>
    </source>
</evidence>
<dbReference type="GO" id="GO:0015940">
    <property type="term" value="P:pantothenate biosynthetic process"/>
    <property type="evidence" value="ECO:0007669"/>
    <property type="project" value="InterPro"/>
</dbReference>
<dbReference type="InterPro" id="IPR013752">
    <property type="entry name" value="KPA_reductase"/>
</dbReference>
<dbReference type="Pfam" id="PF08546">
    <property type="entry name" value="ApbA_C"/>
    <property type="match status" value="1"/>
</dbReference>
<protein>
    <recommendedName>
        <fullName evidence="2">2-dehydropantoate 2-reductase</fullName>
        <ecNumber evidence="2">1.1.1.169</ecNumber>
    </recommendedName>
    <alternativeName>
        <fullName evidence="5">Ketopantoate reductase</fullName>
    </alternativeName>
</protein>
<comment type="similarity">
    <text evidence="1">Belongs to the ketopantoate reductase family.</text>
</comment>
<dbReference type="InterPro" id="IPR050838">
    <property type="entry name" value="Ketopantoate_reductase"/>
</dbReference>
<evidence type="ECO:0000256" key="3">
    <source>
        <dbReference type="ARBA" id="ARBA00022857"/>
    </source>
</evidence>
<dbReference type="SUPFAM" id="SSF51735">
    <property type="entry name" value="NAD(P)-binding Rossmann-fold domains"/>
    <property type="match status" value="1"/>
</dbReference>
<dbReference type="Proteomes" id="UP000184063">
    <property type="component" value="Unassembled WGS sequence"/>
</dbReference>
<feature type="domain" description="Ketopantoate reductase N-terminal" evidence="6">
    <location>
        <begin position="5"/>
        <end position="182"/>
    </location>
</feature>
<evidence type="ECO:0000256" key="4">
    <source>
        <dbReference type="ARBA" id="ARBA00023002"/>
    </source>
</evidence>
<dbReference type="Gene3D" id="1.10.1040.10">
    <property type="entry name" value="N-(1-d-carboxylethyl)-l-norvaline Dehydrogenase, domain 2"/>
    <property type="match status" value="1"/>
</dbReference>
<accession>A0A1M3SYN6</accession>
<proteinExistence type="inferred from homology"/>
<dbReference type="Gene3D" id="3.40.50.720">
    <property type="entry name" value="NAD(P)-binding Rossmann-like Domain"/>
    <property type="match status" value="1"/>
</dbReference>
<dbReference type="NCBIfam" id="TIGR00745">
    <property type="entry name" value="apbA_panE"/>
    <property type="match status" value="1"/>
</dbReference>